<dbReference type="STRING" id="192814.GCA_900166575_02477"/>
<dbReference type="GO" id="GO:0009847">
    <property type="term" value="P:spore germination"/>
    <property type="evidence" value="ECO:0007669"/>
    <property type="project" value="InterPro"/>
</dbReference>
<sequence length="372" mass="41901">MTKRLLIILCALVLLTGCWDERQFKNVKLVLTMGFDEGEDGKIVETVSIPTINRASEGQSQERVQILSTEANTPLEARDFTDQSISESFDPGKLRVLVIGEELAKKNIYSVLDEFYRNPSNNLNAHLAIAKGKASEVLSYQNISDTRISEYISGLLEGAEASSHTTGENIQLICAELFEPGEDFSLPLLAVDEEKQSIKFSGMGLFHGNHYSGIDIPVGQATMYLLLQGYKGKSAHLTKKVSDKFEDERYNYVTVNVIKYKRKVDIKAEGDTVSTDINLKLRVRVVEYPADHLDKKSTIDELDKKLSETLTKDAEEIIGMMQEANSDIWGIGRQVRAYHPKVYEKLDWKETFPNMKITPKVDVEIVQHGIIY</sequence>
<name>A0A4Z0H878_9BACI</name>
<dbReference type="PANTHER" id="PTHR35789">
    <property type="entry name" value="SPORE GERMINATION PROTEIN B3"/>
    <property type="match status" value="1"/>
</dbReference>
<accession>A0A4Z0H878</accession>
<proteinExistence type="inferred from homology"/>
<keyword evidence="3" id="KW-0309">Germination</keyword>
<evidence type="ECO:0000259" key="8">
    <source>
        <dbReference type="Pfam" id="PF05504"/>
    </source>
</evidence>
<comment type="subcellular location">
    <subcellularLocation>
        <location evidence="1">Membrane</location>
        <topology evidence="1">Lipid-anchor</topology>
    </subcellularLocation>
</comment>
<organism evidence="10 11">
    <name type="scientific">Halobacillus salinus</name>
    <dbReference type="NCBI Taxonomy" id="192814"/>
    <lineage>
        <taxon>Bacteria</taxon>
        <taxon>Bacillati</taxon>
        <taxon>Bacillota</taxon>
        <taxon>Bacilli</taxon>
        <taxon>Bacillales</taxon>
        <taxon>Bacillaceae</taxon>
        <taxon>Halobacillus</taxon>
    </lineage>
</organism>
<dbReference type="EMBL" id="SRJC01000001">
    <property type="protein sequence ID" value="TGB05381.1"/>
    <property type="molecule type" value="Genomic_DNA"/>
</dbReference>
<keyword evidence="6" id="KW-0564">Palmitate</keyword>
<evidence type="ECO:0000256" key="5">
    <source>
        <dbReference type="ARBA" id="ARBA00023136"/>
    </source>
</evidence>
<evidence type="ECO:0000313" key="10">
    <source>
        <dbReference type="EMBL" id="TGB05381.1"/>
    </source>
</evidence>
<evidence type="ECO:0000256" key="4">
    <source>
        <dbReference type="ARBA" id="ARBA00022729"/>
    </source>
</evidence>
<reference evidence="10 11" key="1">
    <citation type="journal article" date="2003" name="Int. J. Syst. Evol. Microbiol.">
        <title>Halobacillus salinus sp. nov., isolated from a salt lake on the coast of the East Sea in Korea.</title>
        <authorList>
            <person name="Yoon J.H."/>
            <person name="Kang K.H."/>
            <person name="Park Y.H."/>
        </authorList>
    </citation>
    <scope>NUCLEOTIDE SEQUENCE [LARGE SCALE GENOMIC DNA]</scope>
    <source>
        <strain evidence="10 11">HSL-3</strain>
    </source>
</reference>
<dbReference type="PROSITE" id="PS51257">
    <property type="entry name" value="PROKAR_LIPOPROTEIN"/>
    <property type="match status" value="1"/>
</dbReference>
<dbReference type="Pfam" id="PF25198">
    <property type="entry name" value="Spore_GerAC_N"/>
    <property type="match status" value="1"/>
</dbReference>
<dbReference type="Gene3D" id="3.30.300.210">
    <property type="entry name" value="Nutrient germinant receptor protein C, domain 3"/>
    <property type="match status" value="1"/>
</dbReference>
<dbReference type="PANTHER" id="PTHR35789:SF1">
    <property type="entry name" value="SPORE GERMINATION PROTEIN B3"/>
    <property type="match status" value="1"/>
</dbReference>
<keyword evidence="4" id="KW-0732">Signal</keyword>
<evidence type="ECO:0000313" key="11">
    <source>
        <dbReference type="Proteomes" id="UP000297982"/>
    </source>
</evidence>
<evidence type="ECO:0000256" key="6">
    <source>
        <dbReference type="ARBA" id="ARBA00023139"/>
    </source>
</evidence>
<keyword evidence="7" id="KW-0449">Lipoprotein</keyword>
<dbReference type="InterPro" id="IPR046953">
    <property type="entry name" value="Spore_GerAC-like_C"/>
</dbReference>
<evidence type="ECO:0000256" key="2">
    <source>
        <dbReference type="ARBA" id="ARBA00007886"/>
    </source>
</evidence>
<dbReference type="NCBIfam" id="TIGR02887">
    <property type="entry name" value="spore_ger_x_C"/>
    <property type="match status" value="1"/>
</dbReference>
<keyword evidence="5" id="KW-0472">Membrane</keyword>
<feature type="domain" description="Spore germination GerAC-like C-terminal" evidence="8">
    <location>
        <begin position="201"/>
        <end position="369"/>
    </location>
</feature>
<comment type="caution">
    <text evidence="10">The sequence shown here is derived from an EMBL/GenBank/DDBJ whole genome shotgun (WGS) entry which is preliminary data.</text>
</comment>
<evidence type="ECO:0000256" key="1">
    <source>
        <dbReference type="ARBA" id="ARBA00004635"/>
    </source>
</evidence>
<keyword evidence="11" id="KW-1185">Reference proteome</keyword>
<dbReference type="AlphaFoldDB" id="A0A4Z0H878"/>
<dbReference type="GO" id="GO:0016020">
    <property type="term" value="C:membrane"/>
    <property type="evidence" value="ECO:0007669"/>
    <property type="project" value="UniProtKB-SubCell"/>
</dbReference>
<feature type="domain" description="Spore germination protein N-terminal" evidence="9">
    <location>
        <begin position="20"/>
        <end position="190"/>
    </location>
</feature>
<gene>
    <name evidence="10" type="ORF">E4663_10455</name>
</gene>
<comment type="similarity">
    <text evidence="2">Belongs to the GerABKC lipoprotein family.</text>
</comment>
<dbReference type="Pfam" id="PF05504">
    <property type="entry name" value="Spore_GerAC"/>
    <property type="match status" value="1"/>
</dbReference>
<evidence type="ECO:0000256" key="7">
    <source>
        <dbReference type="ARBA" id="ARBA00023288"/>
    </source>
</evidence>
<dbReference type="InterPro" id="IPR008844">
    <property type="entry name" value="Spore_GerAC-like"/>
</dbReference>
<dbReference type="InterPro" id="IPR057336">
    <property type="entry name" value="GerAC_N"/>
</dbReference>
<protein>
    <submittedName>
        <fullName evidence="10">Ger(X)C family spore germination protein</fullName>
    </submittedName>
</protein>
<dbReference type="Proteomes" id="UP000297982">
    <property type="component" value="Unassembled WGS sequence"/>
</dbReference>
<dbReference type="InterPro" id="IPR038501">
    <property type="entry name" value="Spore_GerAC_C_sf"/>
</dbReference>
<dbReference type="RefSeq" id="WP_135327511.1">
    <property type="nucleotide sequence ID" value="NZ_SRJC01000001.1"/>
</dbReference>
<evidence type="ECO:0000259" key="9">
    <source>
        <dbReference type="Pfam" id="PF25198"/>
    </source>
</evidence>
<evidence type="ECO:0000256" key="3">
    <source>
        <dbReference type="ARBA" id="ARBA00022544"/>
    </source>
</evidence>